<comment type="caution">
    <text evidence="1">The sequence shown here is derived from an EMBL/GenBank/DDBJ whole genome shotgun (WGS) entry which is preliminary data.</text>
</comment>
<keyword evidence="2" id="KW-1185">Reference proteome</keyword>
<organism evidence="1 2">
    <name type="scientific">Colletotrichum phormii</name>
    <dbReference type="NCBI Taxonomy" id="359342"/>
    <lineage>
        <taxon>Eukaryota</taxon>
        <taxon>Fungi</taxon>
        <taxon>Dikarya</taxon>
        <taxon>Ascomycota</taxon>
        <taxon>Pezizomycotina</taxon>
        <taxon>Sordariomycetes</taxon>
        <taxon>Hypocreomycetidae</taxon>
        <taxon>Glomerellales</taxon>
        <taxon>Glomerellaceae</taxon>
        <taxon>Colletotrichum</taxon>
        <taxon>Colletotrichum acutatum species complex</taxon>
    </lineage>
</organism>
<protein>
    <submittedName>
        <fullName evidence="1">Uncharacterized protein</fullName>
    </submittedName>
</protein>
<gene>
    <name evidence="1" type="ORF">BDP81DRAFT_432425</name>
</gene>
<evidence type="ECO:0000313" key="1">
    <source>
        <dbReference type="EMBL" id="KAK1634239.1"/>
    </source>
</evidence>
<reference evidence="1" key="1">
    <citation type="submission" date="2021-06" db="EMBL/GenBank/DDBJ databases">
        <title>Comparative genomics, transcriptomics and evolutionary studies reveal genomic signatures of adaptation to plant cell wall in hemibiotrophic fungi.</title>
        <authorList>
            <consortium name="DOE Joint Genome Institute"/>
            <person name="Baroncelli R."/>
            <person name="Diaz J.F."/>
            <person name="Benocci T."/>
            <person name="Peng M."/>
            <person name="Battaglia E."/>
            <person name="Haridas S."/>
            <person name="Andreopoulos W."/>
            <person name="Labutti K."/>
            <person name="Pangilinan J."/>
            <person name="Floch G.L."/>
            <person name="Makela M.R."/>
            <person name="Henrissat B."/>
            <person name="Grigoriev I.V."/>
            <person name="Crouch J.A."/>
            <person name="De Vries R.P."/>
            <person name="Sukno S.A."/>
            <person name="Thon M.R."/>
        </authorList>
    </citation>
    <scope>NUCLEOTIDE SEQUENCE</scope>
    <source>
        <strain evidence="1">CBS 102054</strain>
    </source>
</reference>
<dbReference type="GeneID" id="85475645"/>
<evidence type="ECO:0000313" key="2">
    <source>
        <dbReference type="Proteomes" id="UP001243989"/>
    </source>
</evidence>
<accession>A0AAJ0ECQ8</accession>
<dbReference type="RefSeq" id="XP_060442846.1">
    <property type="nucleotide sequence ID" value="XM_060590783.1"/>
</dbReference>
<sequence>MIWEAFVDGGFFLFVVLESLKFDHVACAPLSAGRHFVLFCFFAACSGSSHPLRAEREKNTALLFLTRHLSATLYRLSIRNPLLHSLPRTYVLTCTYELTR</sequence>
<dbReference type="AlphaFoldDB" id="A0AAJ0ECQ8"/>
<dbReference type="EMBL" id="JAHMHQ010000015">
    <property type="protein sequence ID" value="KAK1634239.1"/>
    <property type="molecule type" value="Genomic_DNA"/>
</dbReference>
<name>A0AAJ0ECQ8_9PEZI</name>
<dbReference type="Proteomes" id="UP001243989">
    <property type="component" value="Unassembled WGS sequence"/>
</dbReference>
<proteinExistence type="predicted"/>